<evidence type="ECO:0000313" key="2">
    <source>
        <dbReference type="EMBL" id="CBH09158.1"/>
    </source>
</evidence>
<protein>
    <submittedName>
        <fullName evidence="2">Uncharacterized protein</fullName>
    </submittedName>
</protein>
<organism evidence="2 3">
    <name type="scientific">Trypanosoma brucei gambiense (strain MHOM/CI/86/DAL972)</name>
    <dbReference type="NCBI Taxonomy" id="679716"/>
    <lineage>
        <taxon>Eukaryota</taxon>
        <taxon>Discoba</taxon>
        <taxon>Euglenozoa</taxon>
        <taxon>Kinetoplastea</taxon>
        <taxon>Metakinetoplastina</taxon>
        <taxon>Trypanosomatida</taxon>
        <taxon>Trypanosomatidae</taxon>
        <taxon>Trypanosoma</taxon>
    </lineage>
</organism>
<accession>C9ZI41</accession>
<dbReference type="KEGG" id="tbg:TbgDal_I3230"/>
<feature type="compositionally biased region" description="Basic and acidic residues" evidence="1">
    <location>
        <begin position="41"/>
        <end position="53"/>
    </location>
</feature>
<dbReference type="Proteomes" id="UP000002316">
    <property type="component" value="Chromosome 1"/>
</dbReference>
<proteinExistence type="predicted"/>
<gene>
    <name evidence="2" type="ORF">TbgDal_I3230</name>
</gene>
<dbReference type="RefSeq" id="XP_011771599.1">
    <property type="nucleotide sequence ID" value="XM_011773297.1"/>
</dbReference>
<dbReference type="AlphaFoldDB" id="C9ZI41"/>
<feature type="region of interest" description="Disordered" evidence="1">
    <location>
        <begin position="41"/>
        <end position="84"/>
    </location>
</feature>
<dbReference type="GeneID" id="23858415"/>
<sequence length="182" mass="19984">MSGLPGSGTQLHNYFDLIVNSDPRVAFDILHPAVMNAIEKMERSQRRSHHADANDDDDDDDEEEGEGEGEGEDGDEYGEGGGDCLMGAAAVSAKTNEEATAIVVNNDVRACFVIPTHQSVLDTRHVHQPNLAGMEAFNSQKNHHLAHQVLGPALMHEVQKFGLQKRRRNEVEGVEEEDQSTE</sequence>
<reference evidence="3" key="1">
    <citation type="journal article" date="2010" name="PLoS Negl. Trop. Dis.">
        <title>The genome sequence of Trypanosoma brucei gambiense, causative agent of chronic human african trypanosomiasis.</title>
        <authorList>
            <person name="Jackson A.P."/>
            <person name="Sanders M."/>
            <person name="Berry A."/>
            <person name="McQuillan J."/>
            <person name="Aslett M.A."/>
            <person name="Quail M.A."/>
            <person name="Chukualim B."/>
            <person name="Capewell P."/>
            <person name="MacLeod A."/>
            <person name="Melville S.E."/>
            <person name="Gibson W."/>
            <person name="Barry J.D."/>
            <person name="Berriman M."/>
            <person name="Hertz-Fowler C."/>
        </authorList>
    </citation>
    <scope>NUCLEOTIDE SEQUENCE [LARGE SCALE GENOMIC DNA]</scope>
    <source>
        <strain evidence="3">MHOM/CI/86/DAL972</strain>
    </source>
</reference>
<evidence type="ECO:0000313" key="3">
    <source>
        <dbReference type="Proteomes" id="UP000002316"/>
    </source>
</evidence>
<name>C9ZI41_TRYB9</name>
<evidence type="ECO:0000256" key="1">
    <source>
        <dbReference type="SAM" id="MobiDB-lite"/>
    </source>
</evidence>
<dbReference type="VEuPathDB" id="TriTrypDB:Tbg972.1.3230"/>
<feature type="compositionally biased region" description="Acidic residues" evidence="1">
    <location>
        <begin position="54"/>
        <end position="78"/>
    </location>
</feature>
<dbReference type="OrthoDB" id="265970at2759"/>
<dbReference type="EMBL" id="FN554964">
    <property type="protein sequence ID" value="CBH09158.1"/>
    <property type="molecule type" value="Genomic_DNA"/>
</dbReference>